<evidence type="ECO:0000256" key="6">
    <source>
        <dbReference type="ARBA" id="ARBA00023242"/>
    </source>
</evidence>
<evidence type="ECO:0000313" key="11">
    <source>
        <dbReference type="Proteomes" id="UP001497512"/>
    </source>
</evidence>
<evidence type="ECO:0000256" key="3">
    <source>
        <dbReference type="ARBA" id="ARBA00023125"/>
    </source>
</evidence>
<dbReference type="CDD" id="cd00018">
    <property type="entry name" value="AP2"/>
    <property type="match status" value="1"/>
</dbReference>
<dbReference type="EMBL" id="OZ019896">
    <property type="protein sequence ID" value="CAK9222983.1"/>
    <property type="molecule type" value="Genomic_DNA"/>
</dbReference>
<dbReference type="Gene3D" id="3.30.730.10">
    <property type="entry name" value="AP2/ERF domain"/>
    <property type="match status" value="1"/>
</dbReference>
<comment type="similarity">
    <text evidence="7">Belongs to the AP2/ERF transcription factor family. ERF subfamily.</text>
</comment>
<evidence type="ECO:0000256" key="5">
    <source>
        <dbReference type="ARBA" id="ARBA00023163"/>
    </source>
</evidence>
<evidence type="ECO:0000313" key="10">
    <source>
        <dbReference type="EMBL" id="CAK9222983.1"/>
    </source>
</evidence>
<dbReference type="PANTHER" id="PTHR31985:SF312">
    <property type="entry name" value="AP2_ERF DOMAIN-CONTAINING PROTEIN"/>
    <property type="match status" value="1"/>
</dbReference>
<feature type="compositionally biased region" description="Basic residues" evidence="8">
    <location>
        <begin position="141"/>
        <end position="151"/>
    </location>
</feature>
<name>A0ABP0UL78_9BRYO</name>
<dbReference type="SMART" id="SM00380">
    <property type="entry name" value="AP2"/>
    <property type="match status" value="1"/>
</dbReference>
<evidence type="ECO:0000256" key="4">
    <source>
        <dbReference type="ARBA" id="ARBA00023159"/>
    </source>
</evidence>
<keyword evidence="5" id="KW-0804">Transcription</keyword>
<keyword evidence="6" id="KW-0539">Nucleus</keyword>
<evidence type="ECO:0000259" key="9">
    <source>
        <dbReference type="PROSITE" id="PS51032"/>
    </source>
</evidence>
<dbReference type="InterPro" id="IPR051032">
    <property type="entry name" value="AP2/ERF_TF_ERF_subfamily"/>
</dbReference>
<organism evidence="10 11">
    <name type="scientific">Sphagnum troendelagicum</name>
    <dbReference type="NCBI Taxonomy" id="128251"/>
    <lineage>
        <taxon>Eukaryota</taxon>
        <taxon>Viridiplantae</taxon>
        <taxon>Streptophyta</taxon>
        <taxon>Embryophyta</taxon>
        <taxon>Bryophyta</taxon>
        <taxon>Sphagnophytina</taxon>
        <taxon>Sphagnopsida</taxon>
        <taxon>Sphagnales</taxon>
        <taxon>Sphagnaceae</taxon>
        <taxon>Sphagnum</taxon>
    </lineage>
</organism>
<dbReference type="InterPro" id="IPR036955">
    <property type="entry name" value="AP2/ERF_dom_sf"/>
</dbReference>
<dbReference type="Proteomes" id="UP001497512">
    <property type="component" value="Chromosome 4"/>
</dbReference>
<reference evidence="10" key="1">
    <citation type="submission" date="2024-02" db="EMBL/GenBank/DDBJ databases">
        <authorList>
            <consortium name="ELIXIR-Norway"/>
            <consortium name="Elixir Norway"/>
        </authorList>
    </citation>
    <scope>NUCLEOTIDE SEQUENCE</scope>
</reference>
<dbReference type="SUPFAM" id="SSF54171">
    <property type="entry name" value="DNA-binding domain"/>
    <property type="match status" value="1"/>
</dbReference>
<evidence type="ECO:0000256" key="2">
    <source>
        <dbReference type="ARBA" id="ARBA00023015"/>
    </source>
</evidence>
<evidence type="ECO:0000256" key="1">
    <source>
        <dbReference type="ARBA" id="ARBA00004123"/>
    </source>
</evidence>
<evidence type="ECO:0000256" key="7">
    <source>
        <dbReference type="ARBA" id="ARBA00024343"/>
    </source>
</evidence>
<dbReference type="Pfam" id="PF00847">
    <property type="entry name" value="AP2"/>
    <property type="match status" value="1"/>
</dbReference>
<feature type="domain" description="AP2/ERF" evidence="9">
    <location>
        <begin position="57"/>
        <end position="114"/>
    </location>
</feature>
<protein>
    <recommendedName>
        <fullName evidence="9">AP2/ERF domain-containing protein</fullName>
    </recommendedName>
</protein>
<keyword evidence="11" id="KW-1185">Reference proteome</keyword>
<proteinExistence type="inferred from homology"/>
<gene>
    <name evidence="10" type="ORF">CSSPTR1EN2_LOCUS16602</name>
</gene>
<comment type="subcellular location">
    <subcellularLocation>
        <location evidence="1">Nucleus</location>
    </subcellularLocation>
</comment>
<keyword evidence="2" id="KW-0805">Transcription regulation</keyword>
<keyword evidence="4" id="KW-0010">Activator</keyword>
<dbReference type="PROSITE" id="PS51032">
    <property type="entry name" value="AP2_ERF"/>
    <property type="match status" value="1"/>
</dbReference>
<dbReference type="PRINTS" id="PR00367">
    <property type="entry name" value="ETHRSPELEMNT"/>
</dbReference>
<accession>A0ABP0UL78</accession>
<sequence length="226" mass="25175">MYVYSNIYSLSPFATMSDQGEAPENLSSLAGAFKEMESRKKVEQMDTSSEGDSRHPVYRGVRRRPWGVWVTEIRRPKKKARIWLGSFATAEMAARAYDAAALALRGPSALLNFPEYSASLPRPLDLSDKSIQAAATEAARRLARRPGKSPRRTTDADQAEEAQQQQQNGYADEEMIFNMPSVLACLYDHGLCLPPEPHTLAEAADASSSEDCDQESGNWEPHLWSY</sequence>
<feature type="region of interest" description="Disordered" evidence="8">
    <location>
        <begin position="202"/>
        <end position="226"/>
    </location>
</feature>
<dbReference type="InterPro" id="IPR016177">
    <property type="entry name" value="DNA-bd_dom_sf"/>
</dbReference>
<evidence type="ECO:0000256" key="8">
    <source>
        <dbReference type="SAM" id="MobiDB-lite"/>
    </source>
</evidence>
<dbReference type="InterPro" id="IPR001471">
    <property type="entry name" value="AP2/ERF_dom"/>
</dbReference>
<feature type="region of interest" description="Disordered" evidence="8">
    <location>
        <begin position="135"/>
        <end position="168"/>
    </location>
</feature>
<keyword evidence="3" id="KW-0238">DNA-binding</keyword>
<dbReference type="PANTHER" id="PTHR31985">
    <property type="entry name" value="ETHYLENE-RESPONSIVE TRANSCRIPTION FACTOR ERF042-RELATED"/>
    <property type="match status" value="1"/>
</dbReference>